<dbReference type="GO" id="GO:0004519">
    <property type="term" value="F:endonuclease activity"/>
    <property type="evidence" value="ECO:0007669"/>
    <property type="project" value="UniProtKB-KW"/>
</dbReference>
<keyword evidence="2" id="KW-0255">Endonuclease</keyword>
<gene>
    <name evidence="2" type="ORF">Homavirus2_15</name>
</gene>
<dbReference type="InterPro" id="IPR010896">
    <property type="entry name" value="NUMOD1"/>
</dbReference>
<proteinExistence type="predicted"/>
<dbReference type="EMBL" id="MK072333">
    <property type="protein sequence ID" value="AYV82011.1"/>
    <property type="molecule type" value="Genomic_DNA"/>
</dbReference>
<keyword evidence="2" id="KW-0378">Hydrolase</keyword>
<dbReference type="Pfam" id="PF07453">
    <property type="entry name" value="NUMOD1"/>
    <property type="match status" value="1"/>
</dbReference>
<dbReference type="Pfam" id="PF13392">
    <property type="entry name" value="HNH_3"/>
    <property type="match status" value="1"/>
</dbReference>
<dbReference type="InterPro" id="IPR003615">
    <property type="entry name" value="HNH_nuc"/>
</dbReference>
<evidence type="ECO:0000259" key="1">
    <source>
        <dbReference type="SMART" id="SM00507"/>
    </source>
</evidence>
<protein>
    <submittedName>
        <fullName evidence="2">HNH endonuclease</fullName>
    </submittedName>
</protein>
<feature type="domain" description="HNH nuclease" evidence="1">
    <location>
        <begin position="233"/>
        <end position="281"/>
    </location>
</feature>
<dbReference type="SMART" id="SM00507">
    <property type="entry name" value="HNHc"/>
    <property type="match status" value="2"/>
</dbReference>
<dbReference type="Gene3D" id="1.10.10.10">
    <property type="entry name" value="Winged helix-like DNA-binding domain superfamily/Winged helix DNA-binding domain"/>
    <property type="match status" value="1"/>
</dbReference>
<reference evidence="2" key="1">
    <citation type="submission" date="2018-10" db="EMBL/GenBank/DDBJ databases">
        <title>Hidden diversity of soil giant viruses.</title>
        <authorList>
            <person name="Schulz F."/>
            <person name="Alteio L."/>
            <person name="Goudeau D."/>
            <person name="Ryan E.M."/>
            <person name="Malmstrom R.R."/>
            <person name="Blanchard J."/>
            <person name="Woyke T."/>
        </authorList>
    </citation>
    <scope>NUCLEOTIDE SEQUENCE</scope>
    <source>
        <strain evidence="2">HOV1</strain>
    </source>
</reference>
<dbReference type="SUPFAM" id="SSF54060">
    <property type="entry name" value="His-Me finger endonucleases"/>
    <property type="match status" value="2"/>
</dbReference>
<sequence length="432" mass="50784">MDNLSDVTTKPIEEWKSIPEFSRYICSKSGKIYSNKIKRDLICYKDADGYLSVKLKKDDEKKYTVRVHRVVAITWIPNPNNEKTVHHKNRIRDDNRVENLEWMSTADQNLTINKNCQLITKKCRAVWKCNIKTGKKIEKYDTINEAAEKNNVKCVNQISQCANGKIKHTHGFKWKFDDKKQLFDIKIHSFDGEQWKSIDGTYFISDHGRLINEKTKKLINPALINGYYKVVLYRKNHKIHRLVAKHFVDNPNNYNTVNHINGIKTDNRAVNLEFCTLSHNGKHAIKLGLNKKVKKVIRYNKTYDILEVYESLGDAGRKLGRYPPSIRSECLGEFNLYDKDKNRIYLKYLESTDDLKNMKIDPTTLLRIQPKIKTENKFRKINVYDKDDKLLGTYNSKTEVSRKYKVMVSTIRTQCESIRKYVRGEYKFTYAN</sequence>
<dbReference type="InterPro" id="IPR044925">
    <property type="entry name" value="His-Me_finger_sf"/>
</dbReference>
<dbReference type="InterPro" id="IPR036388">
    <property type="entry name" value="WH-like_DNA-bd_sf"/>
</dbReference>
<accession>A0A3G5A701</accession>
<dbReference type="Gene3D" id="3.90.75.20">
    <property type="match status" value="2"/>
</dbReference>
<feature type="domain" description="HNH nuclease" evidence="1">
    <location>
        <begin position="61"/>
        <end position="109"/>
    </location>
</feature>
<name>A0A3G5A701_9VIRU</name>
<organism evidence="2">
    <name type="scientific">Homavirus sp</name>
    <dbReference type="NCBI Taxonomy" id="2487769"/>
    <lineage>
        <taxon>Viruses</taxon>
        <taxon>Varidnaviria</taxon>
        <taxon>Bamfordvirae</taxon>
        <taxon>Nucleocytoviricota</taxon>
        <taxon>Megaviricetes</taxon>
        <taxon>Imitervirales</taxon>
        <taxon>Mimiviridae</taxon>
        <taxon>Klosneuvirinae</taxon>
    </lineage>
</organism>
<evidence type="ECO:0000313" key="2">
    <source>
        <dbReference type="EMBL" id="AYV82011.1"/>
    </source>
</evidence>
<dbReference type="InterPro" id="IPR003647">
    <property type="entry name" value="Intron_nuc_1_rpt"/>
</dbReference>
<dbReference type="SMART" id="SM00497">
    <property type="entry name" value="IENR1"/>
    <property type="match status" value="3"/>
</dbReference>
<keyword evidence="2" id="KW-0540">Nuclease</keyword>